<dbReference type="Pfam" id="PF25591">
    <property type="entry name" value="LRV_2"/>
    <property type="match status" value="1"/>
</dbReference>
<comment type="caution">
    <text evidence="3">The sequence shown here is derived from an EMBL/GenBank/DDBJ whole genome shotgun (WGS) entry which is preliminary data.</text>
</comment>
<evidence type="ECO:0000256" key="1">
    <source>
        <dbReference type="SAM" id="MobiDB-lite"/>
    </source>
</evidence>
<gene>
    <name evidence="3" type="ORF">BAAM0483_00795</name>
</gene>
<sequence length="149" mass="16590">MMAPLPHARARRSCMPARRAGMPLRVTRRRHAASRAASQAPRRRNSAKRLASTLHTAHTPNKGLLHPPPPPLALTPQSASDPNTPMDALWHIARTMPHLRKWVVVNRAADANLLEYLSQQGGPGVRQALELVLESLELQRSSMQRMRTS</sequence>
<feature type="domain" description="Leucine rich repeat variant" evidence="2">
    <location>
        <begin position="75"/>
        <end position="130"/>
    </location>
</feature>
<evidence type="ECO:0000259" key="2">
    <source>
        <dbReference type="Pfam" id="PF25591"/>
    </source>
</evidence>
<proteinExistence type="predicted"/>
<accession>A0AB34TBX2</accession>
<dbReference type="RefSeq" id="WP_232311523.1">
    <property type="nucleotide sequence ID" value="NZ_AWFK01000002.1"/>
</dbReference>
<feature type="region of interest" description="Disordered" evidence="1">
    <location>
        <begin position="27"/>
        <end position="82"/>
    </location>
</feature>
<dbReference type="EMBL" id="AWFK01000002">
    <property type="protein sequence ID" value="KOA52067.1"/>
    <property type="molecule type" value="Genomic_DNA"/>
</dbReference>
<name>A0AB34TBX2_9BIFI</name>
<evidence type="ECO:0000313" key="3">
    <source>
        <dbReference type="EMBL" id="KOA52067.1"/>
    </source>
</evidence>
<dbReference type="InterPro" id="IPR057893">
    <property type="entry name" value="LRV_2"/>
</dbReference>
<dbReference type="Proteomes" id="UP000037239">
    <property type="component" value="Unassembled WGS sequence"/>
</dbReference>
<organism evidence="3 4">
    <name type="scientific">Bifidobacterium animalis subsp. animalis MCC 0483</name>
    <dbReference type="NCBI Taxonomy" id="1365955"/>
    <lineage>
        <taxon>Bacteria</taxon>
        <taxon>Bacillati</taxon>
        <taxon>Actinomycetota</taxon>
        <taxon>Actinomycetes</taxon>
        <taxon>Bifidobacteriales</taxon>
        <taxon>Bifidobacteriaceae</taxon>
        <taxon>Bifidobacterium</taxon>
    </lineage>
</organism>
<evidence type="ECO:0000313" key="4">
    <source>
        <dbReference type="Proteomes" id="UP000037239"/>
    </source>
</evidence>
<protein>
    <recommendedName>
        <fullName evidence="2">Leucine rich repeat variant domain-containing protein</fullName>
    </recommendedName>
</protein>
<dbReference type="AlphaFoldDB" id="A0AB34TBX2"/>
<reference evidence="3 4" key="1">
    <citation type="journal article" date="2015" name="Int J Genomics">
        <title>Comparative Genomics Revealed Genetic Diversity and Species/Strain-Level Differences in Carbohydrate Metabolism of Three Probiotic Bifidobacterial Species.</title>
        <authorList>
            <person name="Odamaki T."/>
            <person name="Horigome A."/>
            <person name="Sugahara H."/>
            <person name="Hashikura N."/>
            <person name="Minami J."/>
            <person name="Xiao J.Z."/>
            <person name="Abe F."/>
        </authorList>
    </citation>
    <scope>NUCLEOTIDE SEQUENCE [LARGE SCALE GENOMIC DNA]</scope>
    <source>
        <strain evidence="3 4">MCC 0483</strain>
    </source>
</reference>